<dbReference type="EMBL" id="CM056743">
    <property type="protein sequence ID" value="KAJ8672888.1"/>
    <property type="molecule type" value="Genomic_DNA"/>
</dbReference>
<reference evidence="1" key="1">
    <citation type="submission" date="2023-04" db="EMBL/GenBank/DDBJ databases">
        <title>A chromosome-level genome assembly of the parasitoid wasp Eretmocerus hayati.</title>
        <authorList>
            <person name="Zhong Y."/>
            <person name="Liu S."/>
            <person name="Liu Y."/>
        </authorList>
    </citation>
    <scope>NUCLEOTIDE SEQUENCE</scope>
    <source>
        <strain evidence="1">ZJU_SS_LIU_2023</strain>
    </source>
</reference>
<evidence type="ECO:0000313" key="2">
    <source>
        <dbReference type="Proteomes" id="UP001239111"/>
    </source>
</evidence>
<sequence length="106" mass="11493">MRDDSHGLSSSEHPSAIGENFHKFLGKSKGVPRNELAPLLSEHFLDEDSVIEMIDEAYKTASDRNLKGRLTRLKKKLSNSNSVSTSGSDGGSLNTTADDLDTWASA</sequence>
<comment type="caution">
    <text evidence="1">The sequence shown here is derived from an EMBL/GenBank/DDBJ whole genome shotgun (WGS) entry which is preliminary data.</text>
</comment>
<dbReference type="Proteomes" id="UP001239111">
    <property type="component" value="Chromosome 3"/>
</dbReference>
<proteinExistence type="predicted"/>
<keyword evidence="2" id="KW-1185">Reference proteome</keyword>
<accession>A0ACC2NPY7</accession>
<evidence type="ECO:0000313" key="1">
    <source>
        <dbReference type="EMBL" id="KAJ8672888.1"/>
    </source>
</evidence>
<organism evidence="1 2">
    <name type="scientific">Eretmocerus hayati</name>
    <dbReference type="NCBI Taxonomy" id="131215"/>
    <lineage>
        <taxon>Eukaryota</taxon>
        <taxon>Metazoa</taxon>
        <taxon>Ecdysozoa</taxon>
        <taxon>Arthropoda</taxon>
        <taxon>Hexapoda</taxon>
        <taxon>Insecta</taxon>
        <taxon>Pterygota</taxon>
        <taxon>Neoptera</taxon>
        <taxon>Endopterygota</taxon>
        <taxon>Hymenoptera</taxon>
        <taxon>Apocrita</taxon>
        <taxon>Proctotrupomorpha</taxon>
        <taxon>Chalcidoidea</taxon>
        <taxon>Aphelinidae</taxon>
        <taxon>Aphelininae</taxon>
        <taxon>Eretmocerus</taxon>
    </lineage>
</organism>
<protein>
    <submittedName>
        <fullName evidence="1">Uncharacterized protein</fullName>
    </submittedName>
</protein>
<name>A0ACC2NPY7_9HYME</name>
<gene>
    <name evidence="1" type="ORF">QAD02_004149</name>
</gene>